<keyword evidence="8" id="KW-1185">Reference proteome</keyword>
<evidence type="ECO:0000256" key="6">
    <source>
        <dbReference type="SAM" id="SignalP"/>
    </source>
</evidence>
<proteinExistence type="inferred from homology"/>
<evidence type="ECO:0000256" key="1">
    <source>
        <dbReference type="ARBA" id="ARBA00004442"/>
    </source>
</evidence>
<organism evidence="7 8">
    <name type="scientific">Hyphobacterium vulgare</name>
    <dbReference type="NCBI Taxonomy" id="1736751"/>
    <lineage>
        <taxon>Bacteria</taxon>
        <taxon>Pseudomonadati</taxon>
        <taxon>Pseudomonadota</taxon>
        <taxon>Alphaproteobacteria</taxon>
        <taxon>Maricaulales</taxon>
        <taxon>Maricaulaceae</taxon>
        <taxon>Hyphobacterium</taxon>
    </lineage>
</organism>
<feature type="signal peptide" evidence="6">
    <location>
        <begin position="1"/>
        <end position="21"/>
    </location>
</feature>
<dbReference type="EMBL" id="JBHRSV010000016">
    <property type="protein sequence ID" value="MFC2926146.1"/>
    <property type="molecule type" value="Genomic_DNA"/>
</dbReference>
<keyword evidence="4" id="KW-0472">Membrane</keyword>
<evidence type="ECO:0000256" key="3">
    <source>
        <dbReference type="ARBA" id="ARBA00022729"/>
    </source>
</evidence>
<feature type="chain" id="PRO_5047499351" evidence="6">
    <location>
        <begin position="22"/>
        <end position="263"/>
    </location>
</feature>
<evidence type="ECO:0000256" key="2">
    <source>
        <dbReference type="ARBA" id="ARBA00005722"/>
    </source>
</evidence>
<dbReference type="PANTHER" id="PTHR38776">
    <property type="entry name" value="MLTA-INTERACTING PROTEIN-RELATED"/>
    <property type="match status" value="1"/>
</dbReference>
<dbReference type="RefSeq" id="WP_343164464.1">
    <property type="nucleotide sequence ID" value="NZ_JBHRSV010000016.1"/>
</dbReference>
<comment type="caution">
    <text evidence="7">The sequence shown here is derived from an EMBL/GenBank/DDBJ whole genome shotgun (WGS) entry which is preliminary data.</text>
</comment>
<name>A0ABV6ZXE1_9PROT</name>
<evidence type="ECO:0000256" key="4">
    <source>
        <dbReference type="ARBA" id="ARBA00023136"/>
    </source>
</evidence>
<dbReference type="InterPro" id="IPR010583">
    <property type="entry name" value="MipA"/>
</dbReference>
<dbReference type="PANTHER" id="PTHR38776:SF1">
    <property type="entry name" value="MLTA-INTERACTING PROTEIN-RELATED"/>
    <property type="match status" value="1"/>
</dbReference>
<evidence type="ECO:0000313" key="8">
    <source>
        <dbReference type="Proteomes" id="UP001595379"/>
    </source>
</evidence>
<accession>A0ABV6ZXE1</accession>
<dbReference type="Pfam" id="PF06629">
    <property type="entry name" value="MipA"/>
    <property type="match status" value="1"/>
</dbReference>
<keyword evidence="5" id="KW-0998">Cell outer membrane</keyword>
<dbReference type="Proteomes" id="UP001595379">
    <property type="component" value="Unassembled WGS sequence"/>
</dbReference>
<evidence type="ECO:0000313" key="7">
    <source>
        <dbReference type="EMBL" id="MFC2926146.1"/>
    </source>
</evidence>
<sequence>MLKSAFAASAAIIILSASASAQEGGAPDFVALGVATAPDHPGSDEYRILPFGAGRVRLGEVVLQVEGPGLSAAFLDTGRVEAGAYARWYGGRDSDIDDPVVRLLPEADGGAVLGGFVRVLAARGLTSDFDRVYLSARAGADVTGEYDGLFWSASAAWTAPLSPTTLFIANLSVSGTPDSYADRLFSVDAVGFAASGLPVHTAEGGIQDIGVTLFLDQQVSENWSVTGVLGASRLQGDYADSPIVTVRGSDTPVFAGIAIGRRF</sequence>
<evidence type="ECO:0000256" key="5">
    <source>
        <dbReference type="ARBA" id="ARBA00023237"/>
    </source>
</evidence>
<protein>
    <submittedName>
        <fullName evidence="7">MipA/OmpV family protein</fullName>
    </submittedName>
</protein>
<gene>
    <name evidence="7" type="ORF">ACFOOR_08505</name>
</gene>
<comment type="similarity">
    <text evidence="2">Belongs to the MipA/OmpV family.</text>
</comment>
<keyword evidence="3 6" id="KW-0732">Signal</keyword>
<reference evidence="8" key="1">
    <citation type="journal article" date="2019" name="Int. J. Syst. Evol. Microbiol.">
        <title>The Global Catalogue of Microorganisms (GCM) 10K type strain sequencing project: providing services to taxonomists for standard genome sequencing and annotation.</title>
        <authorList>
            <consortium name="The Broad Institute Genomics Platform"/>
            <consortium name="The Broad Institute Genome Sequencing Center for Infectious Disease"/>
            <person name="Wu L."/>
            <person name="Ma J."/>
        </authorList>
    </citation>
    <scope>NUCLEOTIDE SEQUENCE [LARGE SCALE GENOMIC DNA]</scope>
    <source>
        <strain evidence="8">KCTC 52487</strain>
    </source>
</reference>
<comment type="subcellular location">
    <subcellularLocation>
        <location evidence="1">Cell outer membrane</location>
    </subcellularLocation>
</comment>